<protein>
    <recommendedName>
        <fullName evidence="1">Integrase catalytic domain-containing protein</fullName>
    </recommendedName>
</protein>
<dbReference type="InterPro" id="IPR001584">
    <property type="entry name" value="Integrase_cat-core"/>
</dbReference>
<dbReference type="GO" id="GO:0003676">
    <property type="term" value="F:nucleic acid binding"/>
    <property type="evidence" value="ECO:0007669"/>
    <property type="project" value="InterPro"/>
</dbReference>
<dbReference type="EMBL" id="KZ388153">
    <property type="protein sequence ID" value="PIO55189.1"/>
    <property type="molecule type" value="Genomic_DNA"/>
</dbReference>
<gene>
    <name evidence="2" type="ORF">TELCIR_23425</name>
</gene>
<dbReference type="SUPFAM" id="SSF53098">
    <property type="entry name" value="Ribonuclease H-like"/>
    <property type="match status" value="1"/>
</dbReference>
<feature type="domain" description="Integrase catalytic" evidence="1">
    <location>
        <begin position="19"/>
        <end position="91"/>
    </location>
</feature>
<dbReference type="OrthoDB" id="10058156at2759"/>
<dbReference type="PANTHER" id="PTHR37984:SF5">
    <property type="entry name" value="PROTEIN NYNRIN-LIKE"/>
    <property type="match status" value="1"/>
</dbReference>
<evidence type="ECO:0000313" key="2">
    <source>
        <dbReference type="EMBL" id="PIO55189.1"/>
    </source>
</evidence>
<dbReference type="InterPro" id="IPR050951">
    <property type="entry name" value="Retrovirus_Pol_polyprotein"/>
</dbReference>
<accession>A0A2G9TB46</accession>
<reference evidence="2 3" key="1">
    <citation type="submission" date="2015-09" db="EMBL/GenBank/DDBJ databases">
        <title>Draft genome of the parasitic nematode Teladorsagia circumcincta isolate WARC Sus (inbred).</title>
        <authorList>
            <person name="Mitreva M."/>
        </authorList>
    </citation>
    <scope>NUCLEOTIDE SEQUENCE [LARGE SCALE GENOMIC DNA]</scope>
    <source>
        <strain evidence="2 3">S</strain>
    </source>
</reference>
<evidence type="ECO:0000313" key="3">
    <source>
        <dbReference type="Proteomes" id="UP000230423"/>
    </source>
</evidence>
<feature type="non-terminal residue" evidence="2">
    <location>
        <position position="1"/>
    </location>
</feature>
<dbReference type="PANTHER" id="PTHR37984">
    <property type="entry name" value="PROTEIN CBG26694"/>
    <property type="match status" value="1"/>
</dbReference>
<dbReference type="InterPro" id="IPR036397">
    <property type="entry name" value="RNaseH_sf"/>
</dbReference>
<dbReference type="Gene3D" id="3.30.420.10">
    <property type="entry name" value="Ribonuclease H-like superfamily/Ribonuclease H"/>
    <property type="match status" value="1"/>
</dbReference>
<evidence type="ECO:0000259" key="1">
    <source>
        <dbReference type="PROSITE" id="PS50994"/>
    </source>
</evidence>
<dbReference type="Proteomes" id="UP000230423">
    <property type="component" value="Unassembled WGS sequence"/>
</dbReference>
<dbReference type="InterPro" id="IPR012337">
    <property type="entry name" value="RNaseH-like_sf"/>
</dbReference>
<name>A0A2G9TB46_TELCI</name>
<keyword evidence="3" id="KW-1185">Reference proteome</keyword>
<dbReference type="GO" id="GO:0015074">
    <property type="term" value="P:DNA integration"/>
    <property type="evidence" value="ECO:0007669"/>
    <property type="project" value="InterPro"/>
</dbReference>
<dbReference type="AlphaFoldDB" id="A0A2G9TB46"/>
<sequence>EGVKFKLRNSKTSLCSWPYEDGPCTRIHADFAGPIDGRKFLVIMDAHSKWPEIMGMSTTTSAATITVYRRIFSQFGYPHALVTDNGMQIVS</sequence>
<proteinExistence type="predicted"/>
<dbReference type="Pfam" id="PF00665">
    <property type="entry name" value="rve"/>
    <property type="match status" value="1"/>
</dbReference>
<dbReference type="PROSITE" id="PS50994">
    <property type="entry name" value="INTEGRASE"/>
    <property type="match status" value="1"/>
</dbReference>
<organism evidence="2 3">
    <name type="scientific">Teladorsagia circumcincta</name>
    <name type="common">Brown stomach worm</name>
    <name type="synonym">Ostertagia circumcincta</name>
    <dbReference type="NCBI Taxonomy" id="45464"/>
    <lineage>
        <taxon>Eukaryota</taxon>
        <taxon>Metazoa</taxon>
        <taxon>Ecdysozoa</taxon>
        <taxon>Nematoda</taxon>
        <taxon>Chromadorea</taxon>
        <taxon>Rhabditida</taxon>
        <taxon>Rhabditina</taxon>
        <taxon>Rhabditomorpha</taxon>
        <taxon>Strongyloidea</taxon>
        <taxon>Trichostrongylidae</taxon>
        <taxon>Teladorsagia</taxon>
    </lineage>
</organism>